<dbReference type="Proteomes" id="UP000065473">
    <property type="component" value="Chromosome"/>
</dbReference>
<organism evidence="4 5">
    <name type="scientific">Sulfolobus acidocaldarius</name>
    <dbReference type="NCBI Taxonomy" id="2285"/>
    <lineage>
        <taxon>Archaea</taxon>
        <taxon>Thermoproteota</taxon>
        <taxon>Thermoprotei</taxon>
        <taxon>Sulfolobales</taxon>
        <taxon>Sulfolobaceae</taxon>
        <taxon>Sulfolobus</taxon>
    </lineage>
</organism>
<keyword evidence="2" id="KW-1133">Transmembrane helix</keyword>
<protein>
    <submittedName>
        <fullName evidence="4">Conjugal transfer protein</fullName>
    </submittedName>
</protein>
<dbReference type="OMA" id="HPREMQE"/>
<reference evidence="5 6" key="1">
    <citation type="submission" date="2015-12" db="EMBL/GenBank/DDBJ databases">
        <title>A stable core within a dynamic pangenome in Sulfolobus acidocaldarius.</title>
        <authorList>
            <person name="Anderson R."/>
            <person name="Kouris A."/>
            <person name="Seward C."/>
            <person name="Campbell K."/>
            <person name="Whitaker R."/>
        </authorList>
    </citation>
    <scope>NUCLEOTIDE SEQUENCE [LARGE SCALE GENOMIC DNA]</scope>
    <source>
        <strain evidence="3 6">GG12-C01-09</strain>
        <strain evidence="4 5">NG05B_CO5_07</strain>
    </source>
</reference>
<dbReference type="Proteomes" id="UP000060043">
    <property type="component" value="Chromosome"/>
</dbReference>
<dbReference type="EMBL" id="CP013694">
    <property type="protein sequence ID" value="ALU29151.1"/>
    <property type="molecule type" value="Genomic_DNA"/>
</dbReference>
<evidence type="ECO:0000256" key="1">
    <source>
        <dbReference type="SAM" id="Coils"/>
    </source>
</evidence>
<dbReference type="RefSeq" id="WP_011277408.1">
    <property type="nucleotide sequence ID" value="NZ_BHWZ01000001.1"/>
</dbReference>
<evidence type="ECO:0000256" key="2">
    <source>
        <dbReference type="SAM" id="Phobius"/>
    </source>
</evidence>
<gene>
    <name evidence="3" type="ORF">ATY89_03830</name>
    <name evidence="4" type="ORF">ATZ20_06855</name>
</gene>
<feature type="transmembrane region" description="Helical" evidence="2">
    <location>
        <begin position="58"/>
        <end position="80"/>
    </location>
</feature>
<dbReference type="OrthoDB" id="43291at2157"/>
<feature type="coiled-coil region" evidence="1">
    <location>
        <begin position="21"/>
        <end position="48"/>
    </location>
</feature>
<keyword evidence="1" id="KW-0175">Coiled coil</keyword>
<evidence type="ECO:0000313" key="6">
    <source>
        <dbReference type="Proteomes" id="UP000065473"/>
    </source>
</evidence>
<dbReference type="EMBL" id="CP013695">
    <property type="protein sequence ID" value="ALU31877.1"/>
    <property type="molecule type" value="Genomic_DNA"/>
</dbReference>
<sequence>MGTRKKRSIFNNFVRDGIGFFEEAQAAYDRLQNKAEEVKDVRSLEEKKMFSIARAYEAFSKALLSTYGTIILIPVAIFSVNSNANLRFPRHLQRIENSFRELIRQGTSPKVIKKKLGHDPVGGSKIVELLRASSELLNELGQTELKKLFDDINRFIEKPPKDRNYKELQDLRKKITVSFTLRELSNEVTSLLEECLLSYPEESAEYCQALSEKDKKVLKILLDKPYLLDQILSIMDLGVYELLDTLLYTAYLAHAASGIAAYSEGREDVDEKYLEELRDHQKEMLDNLKHVSDALYEIAYNDEFDEVLADIEEKARSLLKTDQDEEK</sequence>
<proteinExistence type="predicted"/>
<accession>A0A0U3GNL9</accession>
<keyword evidence="2" id="KW-0812">Transmembrane</keyword>
<evidence type="ECO:0000313" key="5">
    <source>
        <dbReference type="Proteomes" id="UP000060043"/>
    </source>
</evidence>
<name>A0A0U3GNL9_9CREN</name>
<dbReference type="GeneID" id="14551027"/>
<dbReference type="AlphaFoldDB" id="A0A0U3GNL9"/>
<evidence type="ECO:0000313" key="3">
    <source>
        <dbReference type="EMBL" id="ALU29151.1"/>
    </source>
</evidence>
<keyword evidence="2" id="KW-0472">Membrane</keyword>
<evidence type="ECO:0000313" key="4">
    <source>
        <dbReference type="EMBL" id="ALU31877.1"/>
    </source>
</evidence>